<name>A0ABR3PVH7_9TREE</name>
<keyword evidence="6 8" id="KW-0472">Membrane</keyword>
<feature type="region of interest" description="Disordered" evidence="7">
    <location>
        <begin position="371"/>
        <end position="420"/>
    </location>
</feature>
<keyword evidence="4 8" id="KW-0812">Transmembrane</keyword>
<feature type="transmembrane region" description="Helical" evidence="8">
    <location>
        <begin position="111"/>
        <end position="132"/>
    </location>
</feature>
<evidence type="ECO:0000256" key="2">
    <source>
        <dbReference type="ARBA" id="ARBA00022448"/>
    </source>
</evidence>
<feature type="compositionally biased region" description="Low complexity" evidence="7">
    <location>
        <begin position="394"/>
        <end position="412"/>
    </location>
</feature>
<keyword evidence="5 8" id="KW-1133">Transmembrane helix</keyword>
<evidence type="ECO:0000256" key="8">
    <source>
        <dbReference type="SAM" id="Phobius"/>
    </source>
</evidence>
<feature type="transmembrane region" description="Helical" evidence="8">
    <location>
        <begin position="219"/>
        <end position="238"/>
    </location>
</feature>
<reference evidence="9 10" key="1">
    <citation type="submission" date="2023-08" db="EMBL/GenBank/DDBJ databases">
        <title>Annotated Genome Sequence of Vanrija albida AlHP1.</title>
        <authorList>
            <person name="Herzog R."/>
        </authorList>
    </citation>
    <scope>NUCLEOTIDE SEQUENCE [LARGE SCALE GENOMIC DNA]</scope>
    <source>
        <strain evidence="9 10">AlHP1</strain>
    </source>
</reference>
<dbReference type="GeneID" id="95989193"/>
<evidence type="ECO:0000256" key="4">
    <source>
        <dbReference type="ARBA" id="ARBA00022692"/>
    </source>
</evidence>
<proteinExistence type="predicted"/>
<sequence>MGTEIASAVAESAASEWAAIISLVFGGCCSNVWALEAVLKSYPASGTFLTFAQFLYVAVQTFSSQFYFPPGARLPRWRKNEVPIRRWMVQVVLFFGVSLMNNYAFGLKIPVTVHIIFRSGGLCVSMLTGYFIGGKRYSAGQISAGVIITSGIILATISAPKPPRPTPTPTATTTDVKPDLLPDNVQYALGITLLALALFLSAWLGLWQEKTYKMYGNKWREALFYCHFLSLPFFIPMYPTLSKTFNAYKASPPVTLLTLPIPSPELALFSPVDDAKRELIRWRELAVPSAFLALAVNVVTQGLCIRGVNRLTSRVSSTTVNLVLTLRKAASLAISVWYYGSGASTGLIVGGAMVLGGTMIYSMSSPPAAPKDMVEDKTVNGDAKEDKPVNGNGSVADAPAATSATSTAVEPANGTALRQR</sequence>
<evidence type="ECO:0000256" key="3">
    <source>
        <dbReference type="ARBA" id="ARBA00022597"/>
    </source>
</evidence>
<keyword evidence="3" id="KW-0762">Sugar transport</keyword>
<dbReference type="Pfam" id="PF08449">
    <property type="entry name" value="UAA"/>
    <property type="match status" value="1"/>
</dbReference>
<dbReference type="Proteomes" id="UP001565368">
    <property type="component" value="Unassembled WGS sequence"/>
</dbReference>
<dbReference type="InterPro" id="IPR037185">
    <property type="entry name" value="EmrE-like"/>
</dbReference>
<comment type="caution">
    <text evidence="9">The sequence shown here is derived from an EMBL/GenBank/DDBJ whole genome shotgun (WGS) entry which is preliminary data.</text>
</comment>
<dbReference type="RefSeq" id="XP_069206395.1">
    <property type="nucleotide sequence ID" value="XM_069356554.1"/>
</dbReference>
<evidence type="ECO:0000256" key="1">
    <source>
        <dbReference type="ARBA" id="ARBA00004127"/>
    </source>
</evidence>
<evidence type="ECO:0000313" key="9">
    <source>
        <dbReference type="EMBL" id="KAL1406451.1"/>
    </source>
</evidence>
<feature type="compositionally biased region" description="Basic and acidic residues" evidence="7">
    <location>
        <begin position="372"/>
        <end position="388"/>
    </location>
</feature>
<feature type="transmembrane region" description="Helical" evidence="8">
    <location>
        <begin position="47"/>
        <end position="67"/>
    </location>
</feature>
<protein>
    <submittedName>
        <fullName evidence="9">Golgi uridine diphosphate-N-acetylglucosamine transporter</fullName>
    </submittedName>
</protein>
<accession>A0ABR3PVH7</accession>
<dbReference type="PANTHER" id="PTHR10778">
    <property type="entry name" value="SOLUTE CARRIER FAMILY 35 MEMBER B"/>
    <property type="match status" value="1"/>
</dbReference>
<evidence type="ECO:0000256" key="7">
    <source>
        <dbReference type="SAM" id="MobiDB-lite"/>
    </source>
</evidence>
<keyword evidence="2" id="KW-0813">Transport</keyword>
<feature type="transmembrane region" description="Helical" evidence="8">
    <location>
        <begin position="87"/>
        <end position="105"/>
    </location>
</feature>
<feature type="transmembrane region" description="Helical" evidence="8">
    <location>
        <begin position="17"/>
        <end position="35"/>
    </location>
</feature>
<keyword evidence="10" id="KW-1185">Reference proteome</keyword>
<evidence type="ECO:0000256" key="6">
    <source>
        <dbReference type="ARBA" id="ARBA00023136"/>
    </source>
</evidence>
<evidence type="ECO:0000256" key="5">
    <source>
        <dbReference type="ARBA" id="ARBA00022989"/>
    </source>
</evidence>
<evidence type="ECO:0000313" key="10">
    <source>
        <dbReference type="Proteomes" id="UP001565368"/>
    </source>
</evidence>
<gene>
    <name evidence="9" type="primary">YEA4</name>
    <name evidence="9" type="ORF">Q8F55_008150</name>
</gene>
<feature type="transmembrane region" description="Helical" evidence="8">
    <location>
        <begin position="139"/>
        <end position="159"/>
    </location>
</feature>
<dbReference type="SUPFAM" id="SSF103481">
    <property type="entry name" value="Multidrug resistance efflux transporter EmrE"/>
    <property type="match status" value="1"/>
</dbReference>
<dbReference type="EMBL" id="JBBXJM010000006">
    <property type="protein sequence ID" value="KAL1406451.1"/>
    <property type="molecule type" value="Genomic_DNA"/>
</dbReference>
<dbReference type="InterPro" id="IPR013657">
    <property type="entry name" value="SCL35B1-4/HUT1"/>
</dbReference>
<comment type="subcellular location">
    <subcellularLocation>
        <location evidence="1">Endomembrane system</location>
        <topology evidence="1">Multi-pass membrane protein</topology>
    </subcellularLocation>
</comment>
<feature type="transmembrane region" description="Helical" evidence="8">
    <location>
        <begin position="187"/>
        <end position="207"/>
    </location>
</feature>
<dbReference type="PANTHER" id="PTHR10778:SF4">
    <property type="entry name" value="NUCLEOTIDE SUGAR TRANSPORTER SLC35B4"/>
    <property type="match status" value="1"/>
</dbReference>
<organism evidence="9 10">
    <name type="scientific">Vanrija albida</name>
    <dbReference type="NCBI Taxonomy" id="181172"/>
    <lineage>
        <taxon>Eukaryota</taxon>
        <taxon>Fungi</taxon>
        <taxon>Dikarya</taxon>
        <taxon>Basidiomycota</taxon>
        <taxon>Agaricomycotina</taxon>
        <taxon>Tremellomycetes</taxon>
        <taxon>Trichosporonales</taxon>
        <taxon>Trichosporonaceae</taxon>
        <taxon>Vanrija</taxon>
    </lineage>
</organism>